<organism evidence="3 4">
    <name type="scientific">Fictibacillus arsenicus</name>
    <dbReference type="NCBI Taxonomy" id="255247"/>
    <lineage>
        <taxon>Bacteria</taxon>
        <taxon>Bacillati</taxon>
        <taxon>Bacillota</taxon>
        <taxon>Bacilli</taxon>
        <taxon>Bacillales</taxon>
        <taxon>Fictibacillaceae</taxon>
        <taxon>Fictibacillus</taxon>
    </lineage>
</organism>
<accession>A0A1V3GAU8</accession>
<keyword evidence="1" id="KW-0812">Transmembrane</keyword>
<keyword evidence="1" id="KW-1133">Transmembrane helix</keyword>
<reference evidence="3 4" key="1">
    <citation type="submission" date="2016-11" db="EMBL/GenBank/DDBJ databases">
        <authorList>
            <person name="Jaros S."/>
            <person name="Januszkiewicz K."/>
            <person name="Wedrychowicz H."/>
        </authorList>
    </citation>
    <scope>NUCLEOTIDE SEQUENCE [LARGE SCALE GENOMIC DNA]</scope>
    <source>
        <strain evidence="3 4">Con a/3</strain>
    </source>
</reference>
<sequence>MKKQLIAMFTVFALFLSIGSFASAETATDEMKKTIEKGIKSEHKDYKKGSLTLTDVQSFPNEDPELEASEVTVAVANYDTVRDNIFYFDHTEVVYYDADKNELLAEGAVAKASDKIKDYKKKHESDLGTHMDVIVVTALLFVLILVPLFILTVWEKRQYLTTKFKIENNLYNQDSLYR</sequence>
<dbReference type="AlphaFoldDB" id="A0A1V3GAU8"/>
<dbReference type="RefSeq" id="WP_077359364.1">
    <property type="nucleotide sequence ID" value="NZ_MQMF01000001.1"/>
</dbReference>
<feature type="chain" id="PRO_5039075996" description="Type VII secretion protein EssA" evidence="2">
    <location>
        <begin position="23"/>
        <end position="178"/>
    </location>
</feature>
<evidence type="ECO:0000256" key="2">
    <source>
        <dbReference type="SAM" id="SignalP"/>
    </source>
</evidence>
<dbReference type="OrthoDB" id="2352608at2"/>
<feature type="transmembrane region" description="Helical" evidence="1">
    <location>
        <begin position="133"/>
        <end position="154"/>
    </location>
</feature>
<comment type="caution">
    <text evidence="3">The sequence shown here is derived from an EMBL/GenBank/DDBJ whole genome shotgun (WGS) entry which is preliminary data.</text>
</comment>
<evidence type="ECO:0000313" key="4">
    <source>
        <dbReference type="Proteomes" id="UP000188597"/>
    </source>
</evidence>
<proteinExistence type="predicted"/>
<gene>
    <name evidence="3" type="ORF">UN64_01670</name>
</gene>
<evidence type="ECO:0000313" key="3">
    <source>
        <dbReference type="EMBL" id="OOE13947.1"/>
    </source>
</evidence>
<keyword evidence="1" id="KW-0472">Membrane</keyword>
<name>A0A1V3GAU8_9BACL</name>
<feature type="signal peptide" evidence="2">
    <location>
        <begin position="1"/>
        <end position="22"/>
    </location>
</feature>
<evidence type="ECO:0008006" key="5">
    <source>
        <dbReference type="Google" id="ProtNLM"/>
    </source>
</evidence>
<keyword evidence="2" id="KW-0732">Signal</keyword>
<protein>
    <recommendedName>
        <fullName evidence="5">Type VII secretion protein EssA</fullName>
    </recommendedName>
</protein>
<evidence type="ECO:0000256" key="1">
    <source>
        <dbReference type="SAM" id="Phobius"/>
    </source>
</evidence>
<dbReference type="Proteomes" id="UP000188597">
    <property type="component" value="Unassembled WGS sequence"/>
</dbReference>
<dbReference type="EMBL" id="MQMF01000001">
    <property type="protein sequence ID" value="OOE13947.1"/>
    <property type="molecule type" value="Genomic_DNA"/>
</dbReference>